<organism evidence="2 3">
    <name type="scientific">Ruminiclostridium papyrosolvens C7</name>
    <dbReference type="NCBI Taxonomy" id="1330534"/>
    <lineage>
        <taxon>Bacteria</taxon>
        <taxon>Bacillati</taxon>
        <taxon>Bacillota</taxon>
        <taxon>Clostridia</taxon>
        <taxon>Eubacteriales</taxon>
        <taxon>Oscillospiraceae</taxon>
        <taxon>Ruminiclostridium</taxon>
    </lineage>
</organism>
<feature type="transmembrane region" description="Helical" evidence="1">
    <location>
        <begin position="6"/>
        <end position="25"/>
    </location>
</feature>
<dbReference type="AlphaFoldDB" id="U4R6J2"/>
<keyword evidence="1" id="KW-0812">Transmembrane</keyword>
<reference evidence="2 3" key="1">
    <citation type="journal article" date="2013" name="Genome Announc.">
        <title>Draft Genome Sequence of the Cellulolytic Bacterium Clostridium papyrosolvens C7 (ATCC 700395).</title>
        <authorList>
            <person name="Zepeda V."/>
            <person name="Dassa B."/>
            <person name="Borovok I."/>
            <person name="Lamed R."/>
            <person name="Bayer E.A."/>
            <person name="Cate J.H."/>
        </authorList>
    </citation>
    <scope>NUCLEOTIDE SEQUENCE [LARGE SCALE GENOMIC DNA]</scope>
    <source>
        <strain evidence="2 3">C7</strain>
    </source>
</reference>
<protein>
    <submittedName>
        <fullName evidence="2">Uncharacterized protein</fullName>
    </submittedName>
</protein>
<proteinExistence type="predicted"/>
<evidence type="ECO:0000313" key="2">
    <source>
        <dbReference type="EMBL" id="EPR14429.1"/>
    </source>
</evidence>
<comment type="caution">
    <text evidence="2">The sequence shown here is derived from an EMBL/GenBank/DDBJ whole genome shotgun (WGS) entry which is preliminary data.</text>
</comment>
<dbReference type="PATRIC" id="fig|1330534.3.peg.54"/>
<accession>U4R6J2</accession>
<evidence type="ECO:0000313" key="3">
    <source>
        <dbReference type="Proteomes" id="UP000016860"/>
    </source>
</evidence>
<keyword evidence="1" id="KW-1133">Transmembrane helix</keyword>
<keyword evidence="1" id="KW-0472">Membrane</keyword>
<evidence type="ECO:0000256" key="1">
    <source>
        <dbReference type="SAM" id="Phobius"/>
    </source>
</evidence>
<name>U4R6J2_9FIRM</name>
<gene>
    <name evidence="2" type="ORF">L323_00260</name>
</gene>
<dbReference type="Proteomes" id="UP000016860">
    <property type="component" value="Unassembled WGS sequence"/>
</dbReference>
<dbReference type="EMBL" id="ATAY01000006">
    <property type="protein sequence ID" value="EPR14429.1"/>
    <property type="molecule type" value="Genomic_DNA"/>
</dbReference>
<sequence length="47" mass="5601">MREFDFILNILYISAIAIIVLLYLNDNQVYTSFKKDISSKKRNFVLE</sequence>